<keyword evidence="1" id="KW-0812">Transmembrane</keyword>
<keyword evidence="1" id="KW-0472">Membrane</keyword>
<keyword evidence="1" id="KW-1133">Transmembrane helix</keyword>
<accession>A0A1G8EDA8</accession>
<feature type="transmembrane region" description="Helical" evidence="1">
    <location>
        <begin position="20"/>
        <end position="40"/>
    </location>
</feature>
<dbReference type="AlphaFoldDB" id="A0A1G8EDA8"/>
<proteinExistence type="predicted"/>
<evidence type="ECO:0000256" key="1">
    <source>
        <dbReference type="SAM" id="Phobius"/>
    </source>
</evidence>
<reference evidence="2 3" key="1">
    <citation type="submission" date="2016-10" db="EMBL/GenBank/DDBJ databases">
        <authorList>
            <person name="de Groot N.N."/>
        </authorList>
    </citation>
    <scope>NUCLEOTIDE SEQUENCE [LARGE SCALE GENOMIC DNA]</scope>
    <source>
        <strain evidence="2 3">CGMCC 4.3143</strain>
    </source>
</reference>
<dbReference type="Proteomes" id="UP000198967">
    <property type="component" value="Unassembled WGS sequence"/>
</dbReference>
<dbReference type="STRING" id="366584.SAMN05216377_1343"/>
<keyword evidence="3" id="KW-1185">Reference proteome</keyword>
<evidence type="ECO:0000313" key="2">
    <source>
        <dbReference type="EMBL" id="SDH67882.1"/>
    </source>
</evidence>
<name>A0A1G8EDA8_PSEOR</name>
<sequence length="177" mass="18851">MNLRQRNPLGVVAGRVGRRWWIPTVLVVLVGIGLVAWSWWPEPPRARQYRPVAACLLVDDDITRGPAASAWAGMQDASTESLARVQYIEIQGPPTAESATSTLAGLTTSGRCTAVVAVDERAITAARAEAGAHPDLAFVLVDGGGGEQGSPNVTVIDGSSTEEIREQTRREILRLVG</sequence>
<protein>
    <recommendedName>
        <fullName evidence="4">BMP family ABC transporter substrate-binding protein</fullName>
    </recommendedName>
</protein>
<dbReference type="Gene3D" id="3.40.50.2300">
    <property type="match status" value="1"/>
</dbReference>
<evidence type="ECO:0000313" key="3">
    <source>
        <dbReference type="Proteomes" id="UP000198967"/>
    </source>
</evidence>
<dbReference type="EMBL" id="FNBE01000034">
    <property type="protein sequence ID" value="SDH67882.1"/>
    <property type="molecule type" value="Genomic_DNA"/>
</dbReference>
<gene>
    <name evidence="2" type="ORF">SAMN05216377_1343</name>
</gene>
<evidence type="ECO:0008006" key="4">
    <source>
        <dbReference type="Google" id="ProtNLM"/>
    </source>
</evidence>
<organism evidence="2 3">
    <name type="scientific">Pseudonocardia oroxyli</name>
    <dbReference type="NCBI Taxonomy" id="366584"/>
    <lineage>
        <taxon>Bacteria</taxon>
        <taxon>Bacillati</taxon>
        <taxon>Actinomycetota</taxon>
        <taxon>Actinomycetes</taxon>
        <taxon>Pseudonocardiales</taxon>
        <taxon>Pseudonocardiaceae</taxon>
        <taxon>Pseudonocardia</taxon>
    </lineage>
</organism>